<accession>A0A327WZK3</accession>
<protein>
    <submittedName>
        <fullName evidence="1">Uncharacterized protein</fullName>
    </submittedName>
</protein>
<comment type="caution">
    <text evidence="1">The sequence shown here is derived from an EMBL/GenBank/DDBJ whole genome shotgun (WGS) entry which is preliminary data.</text>
</comment>
<dbReference type="EMBL" id="QLMC01000003">
    <property type="protein sequence ID" value="RAJ97594.1"/>
    <property type="molecule type" value="Genomic_DNA"/>
</dbReference>
<organism evidence="1 2">
    <name type="scientific">Larkinella arboricola</name>
    <dbReference type="NCBI Taxonomy" id="643671"/>
    <lineage>
        <taxon>Bacteria</taxon>
        <taxon>Pseudomonadati</taxon>
        <taxon>Bacteroidota</taxon>
        <taxon>Cytophagia</taxon>
        <taxon>Cytophagales</taxon>
        <taxon>Spirosomataceae</taxon>
        <taxon>Larkinella</taxon>
    </lineage>
</organism>
<gene>
    <name evidence="1" type="ORF">LX87_02497</name>
</gene>
<evidence type="ECO:0000313" key="1">
    <source>
        <dbReference type="EMBL" id="RAJ97594.1"/>
    </source>
</evidence>
<dbReference type="RefSeq" id="WP_111628572.1">
    <property type="nucleotide sequence ID" value="NZ_QLMC01000003.1"/>
</dbReference>
<reference evidence="1 2" key="1">
    <citation type="submission" date="2018-06" db="EMBL/GenBank/DDBJ databases">
        <title>Genomic Encyclopedia of Archaeal and Bacterial Type Strains, Phase II (KMG-II): from individual species to whole genera.</title>
        <authorList>
            <person name="Goeker M."/>
        </authorList>
    </citation>
    <scope>NUCLEOTIDE SEQUENCE [LARGE SCALE GENOMIC DNA]</scope>
    <source>
        <strain evidence="1 2">DSM 21851</strain>
    </source>
</reference>
<dbReference type="Proteomes" id="UP000248790">
    <property type="component" value="Unassembled WGS sequence"/>
</dbReference>
<name>A0A327WZK3_LARAB</name>
<evidence type="ECO:0000313" key="2">
    <source>
        <dbReference type="Proteomes" id="UP000248790"/>
    </source>
</evidence>
<keyword evidence="2" id="KW-1185">Reference proteome</keyword>
<dbReference type="AlphaFoldDB" id="A0A327WZK3"/>
<proteinExistence type="predicted"/>
<sequence>MDQILTTDELDVLEKYLSELNKPAADEAILQNNPDLLEAIIFPALEKLIRYKQNKIDPEFDEWPGFTSAWMTAYGHQNAKELKKTIKEYRVEKVAWEKQQLYNKELMKMTGRDLLQLVKNILEDLHINKNQ</sequence>